<comment type="caution">
    <text evidence="2">The sequence shown here is derived from an EMBL/GenBank/DDBJ whole genome shotgun (WGS) entry which is preliminary data.</text>
</comment>
<name>A0A4Y7TVN0_COPMI</name>
<evidence type="ECO:0000313" key="2">
    <source>
        <dbReference type="EMBL" id="TEB38236.1"/>
    </source>
</evidence>
<gene>
    <name evidence="2" type="ORF">FA13DRAFT_1809499</name>
</gene>
<feature type="domain" description="F-box" evidence="1">
    <location>
        <begin position="7"/>
        <end position="52"/>
    </location>
</feature>
<dbReference type="PROSITE" id="PS50181">
    <property type="entry name" value="FBOX"/>
    <property type="match status" value="1"/>
</dbReference>
<protein>
    <recommendedName>
        <fullName evidence="1">F-box domain-containing protein</fullName>
    </recommendedName>
</protein>
<reference evidence="2 3" key="1">
    <citation type="journal article" date="2019" name="Nat. Ecol. Evol.">
        <title>Megaphylogeny resolves global patterns of mushroom evolution.</title>
        <authorList>
            <person name="Varga T."/>
            <person name="Krizsan K."/>
            <person name="Foldi C."/>
            <person name="Dima B."/>
            <person name="Sanchez-Garcia M."/>
            <person name="Sanchez-Ramirez S."/>
            <person name="Szollosi G.J."/>
            <person name="Szarkandi J.G."/>
            <person name="Papp V."/>
            <person name="Albert L."/>
            <person name="Andreopoulos W."/>
            <person name="Angelini C."/>
            <person name="Antonin V."/>
            <person name="Barry K.W."/>
            <person name="Bougher N.L."/>
            <person name="Buchanan P."/>
            <person name="Buyck B."/>
            <person name="Bense V."/>
            <person name="Catcheside P."/>
            <person name="Chovatia M."/>
            <person name="Cooper J."/>
            <person name="Damon W."/>
            <person name="Desjardin D."/>
            <person name="Finy P."/>
            <person name="Geml J."/>
            <person name="Haridas S."/>
            <person name="Hughes K."/>
            <person name="Justo A."/>
            <person name="Karasinski D."/>
            <person name="Kautmanova I."/>
            <person name="Kiss B."/>
            <person name="Kocsube S."/>
            <person name="Kotiranta H."/>
            <person name="LaButti K.M."/>
            <person name="Lechner B.E."/>
            <person name="Liimatainen K."/>
            <person name="Lipzen A."/>
            <person name="Lukacs Z."/>
            <person name="Mihaltcheva S."/>
            <person name="Morgado L.N."/>
            <person name="Niskanen T."/>
            <person name="Noordeloos M.E."/>
            <person name="Ohm R.A."/>
            <person name="Ortiz-Santana B."/>
            <person name="Ovrebo C."/>
            <person name="Racz N."/>
            <person name="Riley R."/>
            <person name="Savchenko A."/>
            <person name="Shiryaev A."/>
            <person name="Soop K."/>
            <person name="Spirin V."/>
            <person name="Szebenyi C."/>
            <person name="Tomsovsky M."/>
            <person name="Tulloss R.E."/>
            <person name="Uehling J."/>
            <person name="Grigoriev I.V."/>
            <person name="Vagvolgyi C."/>
            <person name="Papp T."/>
            <person name="Martin F.M."/>
            <person name="Miettinen O."/>
            <person name="Hibbett D.S."/>
            <person name="Nagy L.G."/>
        </authorList>
    </citation>
    <scope>NUCLEOTIDE SEQUENCE [LARGE SCALE GENOMIC DNA]</scope>
    <source>
        <strain evidence="2 3">FP101781</strain>
    </source>
</reference>
<keyword evidence="3" id="KW-1185">Reference proteome</keyword>
<dbReference type="AlphaFoldDB" id="A0A4Y7TVN0"/>
<dbReference type="EMBL" id="QPFP01000003">
    <property type="protein sequence ID" value="TEB38236.1"/>
    <property type="molecule type" value="Genomic_DNA"/>
</dbReference>
<evidence type="ECO:0000259" key="1">
    <source>
        <dbReference type="PROSITE" id="PS50181"/>
    </source>
</evidence>
<accession>A0A4Y7TVN0</accession>
<dbReference type="InterPro" id="IPR001810">
    <property type="entry name" value="F-box_dom"/>
</dbReference>
<dbReference type="Proteomes" id="UP000298030">
    <property type="component" value="Unassembled WGS sequence"/>
</dbReference>
<proteinExistence type="predicted"/>
<evidence type="ECO:0000313" key="3">
    <source>
        <dbReference type="Proteomes" id="UP000298030"/>
    </source>
</evidence>
<sequence length="314" mass="35282">MTSLANPFSYADLPNDVGRLIFELLAEDGVVSCATVSKRVRSWVERVIYREVFLVTTEMGALFHRTVQEIETSSSSTKPKGFLASRVKSLFVQWGVEATLVAPILEACTGVTALALYIPDTHANPQLWVVTTSDELAPTSLAIPGSALPEANRDFLQPIFRHLTHLELLWEDEEGLDVEWETLRSLEHLTHLSVDMQFDSEDDTVLDIVEDLLGICPESVRVFIFWVVFSAYFEPDSEHFEGIMALHRGEVDKRVVVGHSTPGPDLTEARSGIMFMTYADIIAGWGRPSKARETIWSRAEDRIERRMNDRANAT</sequence>
<dbReference type="OrthoDB" id="3145912at2759"/>
<organism evidence="2 3">
    <name type="scientific">Coprinellus micaceus</name>
    <name type="common">Glistening ink-cap mushroom</name>
    <name type="synonym">Coprinus micaceus</name>
    <dbReference type="NCBI Taxonomy" id="71717"/>
    <lineage>
        <taxon>Eukaryota</taxon>
        <taxon>Fungi</taxon>
        <taxon>Dikarya</taxon>
        <taxon>Basidiomycota</taxon>
        <taxon>Agaricomycotina</taxon>
        <taxon>Agaricomycetes</taxon>
        <taxon>Agaricomycetidae</taxon>
        <taxon>Agaricales</taxon>
        <taxon>Agaricineae</taxon>
        <taxon>Psathyrellaceae</taxon>
        <taxon>Coprinellus</taxon>
    </lineage>
</organism>